<feature type="region of interest" description="Disordered" evidence="1">
    <location>
        <begin position="1"/>
        <end position="34"/>
    </location>
</feature>
<reference evidence="2" key="1">
    <citation type="submission" date="2021-02" db="EMBL/GenBank/DDBJ databases">
        <authorList>
            <person name="Nowell W R."/>
        </authorList>
    </citation>
    <scope>NUCLEOTIDE SEQUENCE</scope>
</reference>
<dbReference type="EMBL" id="CAJOBH010225723">
    <property type="protein sequence ID" value="CAF5049461.1"/>
    <property type="molecule type" value="Genomic_DNA"/>
</dbReference>
<gene>
    <name evidence="2" type="ORF">BYL167_LOCUS57889</name>
</gene>
<organism evidence="2 3">
    <name type="scientific">Rotaria magnacalcarata</name>
    <dbReference type="NCBI Taxonomy" id="392030"/>
    <lineage>
        <taxon>Eukaryota</taxon>
        <taxon>Metazoa</taxon>
        <taxon>Spiralia</taxon>
        <taxon>Gnathifera</taxon>
        <taxon>Rotifera</taxon>
        <taxon>Eurotatoria</taxon>
        <taxon>Bdelloidea</taxon>
        <taxon>Philodinida</taxon>
        <taxon>Philodinidae</taxon>
        <taxon>Rotaria</taxon>
    </lineage>
</organism>
<name>A0A8S3DWB9_9BILA</name>
<protein>
    <submittedName>
        <fullName evidence="2">Uncharacterized protein</fullName>
    </submittedName>
</protein>
<feature type="compositionally biased region" description="Polar residues" evidence="1">
    <location>
        <begin position="1"/>
        <end position="12"/>
    </location>
</feature>
<sequence length="88" mass="10361">IEFKKMTNNVEMSESVPMDESSNKIHQQKEDDDDHRQCISELRSIFLQVHRCQQEPDKNVSLHDALSFLNLIYLNEKKNDTPIFPCPE</sequence>
<evidence type="ECO:0000313" key="2">
    <source>
        <dbReference type="EMBL" id="CAF5049461.1"/>
    </source>
</evidence>
<dbReference type="AlphaFoldDB" id="A0A8S3DWB9"/>
<accession>A0A8S3DWB9</accession>
<feature type="compositionally biased region" description="Basic and acidic residues" evidence="1">
    <location>
        <begin position="21"/>
        <end position="34"/>
    </location>
</feature>
<comment type="caution">
    <text evidence="2">The sequence shown here is derived from an EMBL/GenBank/DDBJ whole genome shotgun (WGS) entry which is preliminary data.</text>
</comment>
<feature type="non-terminal residue" evidence="2">
    <location>
        <position position="1"/>
    </location>
</feature>
<proteinExistence type="predicted"/>
<evidence type="ECO:0000256" key="1">
    <source>
        <dbReference type="SAM" id="MobiDB-lite"/>
    </source>
</evidence>
<evidence type="ECO:0000313" key="3">
    <source>
        <dbReference type="Proteomes" id="UP000681967"/>
    </source>
</evidence>
<dbReference type="Proteomes" id="UP000681967">
    <property type="component" value="Unassembled WGS sequence"/>
</dbReference>